<accession>X0TGF5</accession>
<gene>
    <name evidence="3" type="ORF">S01H1_26844</name>
</gene>
<dbReference type="EMBL" id="BARS01016297">
    <property type="protein sequence ID" value="GAF86391.1"/>
    <property type="molecule type" value="Genomic_DNA"/>
</dbReference>
<dbReference type="GO" id="GO:0004065">
    <property type="term" value="F:arylsulfatase activity"/>
    <property type="evidence" value="ECO:0007669"/>
    <property type="project" value="TreeGrafter"/>
</dbReference>
<evidence type="ECO:0000313" key="3">
    <source>
        <dbReference type="EMBL" id="GAF86391.1"/>
    </source>
</evidence>
<dbReference type="InterPro" id="IPR050738">
    <property type="entry name" value="Sulfatase"/>
</dbReference>
<protein>
    <recommendedName>
        <fullName evidence="2">Sulfatase N-terminal domain-containing protein</fullName>
    </recommendedName>
</protein>
<comment type="similarity">
    <text evidence="1">Belongs to the sulfatase family.</text>
</comment>
<comment type="caution">
    <text evidence="3">The sequence shown here is derived from an EMBL/GenBank/DDBJ whole genome shotgun (WGS) entry which is preliminary data.</text>
</comment>
<feature type="domain" description="Sulfatase N-terminal" evidence="2">
    <location>
        <begin position="10"/>
        <end position="140"/>
    </location>
</feature>
<proteinExistence type="inferred from homology"/>
<dbReference type="InterPro" id="IPR017850">
    <property type="entry name" value="Alkaline_phosphatase_core_sf"/>
</dbReference>
<dbReference type="Pfam" id="PF00884">
    <property type="entry name" value="Sulfatase"/>
    <property type="match status" value="1"/>
</dbReference>
<dbReference type="Gene3D" id="3.40.720.10">
    <property type="entry name" value="Alkaline Phosphatase, subunit A"/>
    <property type="match status" value="1"/>
</dbReference>
<dbReference type="SUPFAM" id="SSF53649">
    <property type="entry name" value="Alkaline phosphatase-like"/>
    <property type="match status" value="1"/>
</dbReference>
<name>X0TGF5_9ZZZZ</name>
<dbReference type="PANTHER" id="PTHR42693:SF33">
    <property type="entry name" value="ARYLSULFATASE"/>
    <property type="match status" value="1"/>
</dbReference>
<dbReference type="InterPro" id="IPR000917">
    <property type="entry name" value="Sulfatase_N"/>
</dbReference>
<sequence length="155" mass="17285">MNHPISRRANVLVILTDQQRWDTTGAHGNPLDLTPNFDRMARRGTHVRHAFTCQPLCGPARSALQTGLYPTVTGCFRNGIPLPPDATTLAQHFRRAAYTTGYIGKWHLAGAEPVSEPHRGGYEYWLGANLPEFTSGPYDTLVYDNDNRPVLRSVE</sequence>
<evidence type="ECO:0000259" key="2">
    <source>
        <dbReference type="Pfam" id="PF00884"/>
    </source>
</evidence>
<dbReference type="PANTHER" id="PTHR42693">
    <property type="entry name" value="ARYLSULFATASE FAMILY MEMBER"/>
    <property type="match status" value="1"/>
</dbReference>
<organism evidence="3">
    <name type="scientific">marine sediment metagenome</name>
    <dbReference type="NCBI Taxonomy" id="412755"/>
    <lineage>
        <taxon>unclassified sequences</taxon>
        <taxon>metagenomes</taxon>
        <taxon>ecological metagenomes</taxon>
    </lineage>
</organism>
<reference evidence="3" key="1">
    <citation type="journal article" date="2014" name="Front. Microbiol.">
        <title>High frequency of phylogenetically diverse reductive dehalogenase-homologous genes in deep subseafloor sedimentary metagenomes.</title>
        <authorList>
            <person name="Kawai M."/>
            <person name="Futagami T."/>
            <person name="Toyoda A."/>
            <person name="Takaki Y."/>
            <person name="Nishi S."/>
            <person name="Hori S."/>
            <person name="Arai W."/>
            <person name="Tsubouchi T."/>
            <person name="Morono Y."/>
            <person name="Uchiyama I."/>
            <person name="Ito T."/>
            <person name="Fujiyama A."/>
            <person name="Inagaki F."/>
            <person name="Takami H."/>
        </authorList>
    </citation>
    <scope>NUCLEOTIDE SEQUENCE</scope>
    <source>
        <strain evidence="3">Expedition CK06-06</strain>
    </source>
</reference>
<evidence type="ECO:0000256" key="1">
    <source>
        <dbReference type="ARBA" id="ARBA00008779"/>
    </source>
</evidence>
<dbReference type="AlphaFoldDB" id="X0TGF5"/>